<proteinExistence type="predicted"/>
<sequence length="230" mass="25729">MTGIEFEYTGPRGVTEWLGEPSGGKRGQYRTSIDAAIFWIGRSKRRHITLVEWKYTEHGFGNCGAFASASAHAKTKCRSLDVARDSDPGQSCRLTRGGDLRSRRYWEHMDKGGISLSAFSTVSGCPFQGPFYQLMRQFLLAEYLRHSGEADQVDVALIGFGRNTALHKVPPPLRSLVPAQGGGIIDAWNAVLDGVPPMRHHTVEQLMERVDKSDGVDLGWRNYLRERYDV</sequence>
<organism evidence="1">
    <name type="scientific">marine sediment metagenome</name>
    <dbReference type="NCBI Taxonomy" id="412755"/>
    <lineage>
        <taxon>unclassified sequences</taxon>
        <taxon>metagenomes</taxon>
        <taxon>ecological metagenomes</taxon>
    </lineage>
</organism>
<dbReference type="AlphaFoldDB" id="X0X2N5"/>
<evidence type="ECO:0000313" key="1">
    <source>
        <dbReference type="EMBL" id="GAG37290.1"/>
    </source>
</evidence>
<comment type="caution">
    <text evidence="1">The sequence shown here is derived from an EMBL/GenBank/DDBJ whole genome shotgun (WGS) entry which is preliminary data.</text>
</comment>
<dbReference type="Pfam" id="PF22558">
    <property type="entry name" value="REase-ARP"/>
    <property type="match status" value="1"/>
</dbReference>
<dbReference type="InterPro" id="IPR054333">
    <property type="entry name" value="REase-ARP-assoc"/>
</dbReference>
<dbReference type="EMBL" id="BARS01045853">
    <property type="protein sequence ID" value="GAG37290.1"/>
    <property type="molecule type" value="Genomic_DNA"/>
</dbReference>
<gene>
    <name evidence="1" type="ORF">S01H1_69103</name>
</gene>
<accession>X0X2N5</accession>
<protein>
    <submittedName>
        <fullName evidence="1">Uncharacterized protein</fullName>
    </submittedName>
</protein>
<name>X0X2N5_9ZZZZ</name>
<reference evidence="1" key="1">
    <citation type="journal article" date="2014" name="Front. Microbiol.">
        <title>High frequency of phylogenetically diverse reductive dehalogenase-homologous genes in deep subseafloor sedimentary metagenomes.</title>
        <authorList>
            <person name="Kawai M."/>
            <person name="Futagami T."/>
            <person name="Toyoda A."/>
            <person name="Takaki Y."/>
            <person name="Nishi S."/>
            <person name="Hori S."/>
            <person name="Arai W."/>
            <person name="Tsubouchi T."/>
            <person name="Morono Y."/>
            <person name="Uchiyama I."/>
            <person name="Ito T."/>
            <person name="Fujiyama A."/>
            <person name="Inagaki F."/>
            <person name="Takami H."/>
        </authorList>
    </citation>
    <scope>NUCLEOTIDE SEQUENCE</scope>
    <source>
        <strain evidence="1">Expedition CK06-06</strain>
    </source>
</reference>